<gene>
    <name evidence="2" type="ORF">TIFTF001_037129</name>
    <name evidence="3" type="ORF">TIFTF001_037132</name>
</gene>
<organism evidence="2 4">
    <name type="scientific">Ficus carica</name>
    <name type="common">Common fig</name>
    <dbReference type="NCBI Taxonomy" id="3494"/>
    <lineage>
        <taxon>Eukaryota</taxon>
        <taxon>Viridiplantae</taxon>
        <taxon>Streptophyta</taxon>
        <taxon>Embryophyta</taxon>
        <taxon>Tracheophyta</taxon>
        <taxon>Spermatophyta</taxon>
        <taxon>Magnoliopsida</taxon>
        <taxon>eudicotyledons</taxon>
        <taxon>Gunneridae</taxon>
        <taxon>Pentapetalae</taxon>
        <taxon>rosids</taxon>
        <taxon>fabids</taxon>
        <taxon>Rosales</taxon>
        <taxon>Moraceae</taxon>
        <taxon>Ficeae</taxon>
        <taxon>Ficus</taxon>
    </lineage>
</organism>
<proteinExistence type="predicted"/>
<feature type="compositionally biased region" description="Low complexity" evidence="1">
    <location>
        <begin position="76"/>
        <end position="90"/>
    </location>
</feature>
<evidence type="ECO:0000256" key="1">
    <source>
        <dbReference type="SAM" id="MobiDB-lite"/>
    </source>
</evidence>
<accession>A0AA88E5Q0</accession>
<dbReference type="EMBL" id="BTGU01000548">
    <property type="protein sequence ID" value="GMN68077.1"/>
    <property type="molecule type" value="Genomic_DNA"/>
</dbReference>
<comment type="caution">
    <text evidence="2">The sequence shown here is derived from an EMBL/GenBank/DDBJ whole genome shotgun (WGS) entry which is preliminary data.</text>
</comment>
<dbReference type="EMBL" id="BTGU01000547">
    <property type="protein sequence ID" value="GMN68070.1"/>
    <property type="molecule type" value="Genomic_DNA"/>
</dbReference>
<dbReference type="AlphaFoldDB" id="A0AA88E5Q0"/>
<protein>
    <submittedName>
        <fullName evidence="2">Uncharacterized protein</fullName>
    </submittedName>
</protein>
<evidence type="ECO:0000313" key="4">
    <source>
        <dbReference type="Proteomes" id="UP001187192"/>
    </source>
</evidence>
<reference evidence="2" key="1">
    <citation type="submission" date="2023-07" db="EMBL/GenBank/DDBJ databases">
        <title>draft genome sequence of fig (Ficus carica).</title>
        <authorList>
            <person name="Takahashi T."/>
            <person name="Nishimura K."/>
        </authorList>
    </citation>
    <scope>NUCLEOTIDE SEQUENCE</scope>
</reference>
<name>A0AA88E5Q0_FICCA</name>
<feature type="region of interest" description="Disordered" evidence="1">
    <location>
        <begin position="75"/>
        <end position="134"/>
    </location>
</feature>
<sequence>MQNQNPDILSPKVQAGTFFVSGRFRTGAFFISSRFQGGPHRRSDRGPSSFSGRLPKLGNGYGFWILVFSSVSRGLSPSATKKTTGASSATEMMTGRAFSSERGGSGYRRVDPDEPLEKDDSVPFHAAAGGRWQP</sequence>
<dbReference type="Proteomes" id="UP001187192">
    <property type="component" value="Unassembled WGS sequence"/>
</dbReference>
<keyword evidence="4" id="KW-1185">Reference proteome</keyword>
<evidence type="ECO:0000313" key="2">
    <source>
        <dbReference type="EMBL" id="GMN68070.1"/>
    </source>
</evidence>
<evidence type="ECO:0000313" key="3">
    <source>
        <dbReference type="EMBL" id="GMN68077.1"/>
    </source>
</evidence>